<accession>A0A196SPS6</accession>
<dbReference type="Gene3D" id="1.10.274.100">
    <property type="entry name" value="RNA polymerase Rpb1, domain 3"/>
    <property type="match status" value="1"/>
</dbReference>
<dbReference type="InterPro" id="IPR044893">
    <property type="entry name" value="RNA_pol_Rpb1_clamp_domain"/>
</dbReference>
<keyword evidence="15" id="KW-1185">Reference proteome</keyword>
<evidence type="ECO:0000256" key="1">
    <source>
        <dbReference type="ARBA" id="ARBA00004123"/>
    </source>
</evidence>
<dbReference type="Pfam" id="PF04997">
    <property type="entry name" value="RNA_pol_Rpb1_1"/>
    <property type="match status" value="1"/>
</dbReference>
<keyword evidence="5 12" id="KW-0548">Nucleotidyltransferase</keyword>
<dbReference type="InterPro" id="IPR006592">
    <property type="entry name" value="RNA_pol_N"/>
</dbReference>
<dbReference type="Pfam" id="PF05000">
    <property type="entry name" value="RNA_pol_Rpb1_4"/>
    <property type="match status" value="1"/>
</dbReference>
<dbReference type="PANTHER" id="PTHR48446">
    <property type="entry name" value="DNA-DIRECTED RNA POLYMERASE SUBUNIT BETA' N-TERMINAL SECTION"/>
    <property type="match status" value="1"/>
</dbReference>
<dbReference type="EC" id="2.7.7.6" evidence="12"/>
<evidence type="ECO:0000259" key="13">
    <source>
        <dbReference type="SMART" id="SM00663"/>
    </source>
</evidence>
<dbReference type="InterPro" id="IPR015700">
    <property type="entry name" value="RPC1"/>
</dbReference>
<evidence type="ECO:0000256" key="5">
    <source>
        <dbReference type="ARBA" id="ARBA00022695"/>
    </source>
</evidence>
<dbReference type="FunFam" id="1.10.150.390:FF:000004">
    <property type="entry name" value="DNA-directed RNA polymerase subunit"/>
    <property type="match status" value="1"/>
</dbReference>
<dbReference type="Gene3D" id="6.10.250.2940">
    <property type="match status" value="1"/>
</dbReference>
<evidence type="ECO:0000256" key="3">
    <source>
        <dbReference type="ARBA" id="ARBA00022478"/>
    </source>
</evidence>
<evidence type="ECO:0000256" key="10">
    <source>
        <dbReference type="ARBA" id="ARBA00023242"/>
    </source>
</evidence>
<evidence type="ECO:0000256" key="7">
    <source>
        <dbReference type="ARBA" id="ARBA00022833"/>
    </source>
</evidence>
<keyword evidence="7" id="KW-0862">Zinc</keyword>
<dbReference type="STRING" id="478820.A0A196SPS6"/>
<dbReference type="InterPro" id="IPR007083">
    <property type="entry name" value="RNA_pol_Rpb1_4"/>
</dbReference>
<dbReference type="GO" id="GO:0006351">
    <property type="term" value="P:DNA-templated transcription"/>
    <property type="evidence" value="ECO:0007669"/>
    <property type="project" value="InterPro"/>
</dbReference>
<dbReference type="PANTHER" id="PTHR48446:SF1">
    <property type="entry name" value="DNA-DIRECTED RNA POLYMERASE SUBUNIT BETA' N-TERMINAL SECTION"/>
    <property type="match status" value="1"/>
</dbReference>
<sequence>MKKSYLVKDVVSERKTPRPKRVSAIQYGVFSGMDMNRVSVVEVNATEIFNQINREPAANGVLDRRLGVSSKAEICQTCGKNIATCPGHFGTIHLVMPVFHIGFINMIIGILRCICKKCGRCLLSYEDREYFLRKFLNPYTDVLHKRQYNKQVIDICRKVICCPFCHSVNGEVKKIPGTASIRIEHIIPANRCTEDELAAEKASFESCCKYDGEIRSFVDKACEDLTPQVVLDLFKRIPSEDLPLIWINEEAGRPENLLLSDIIVPPVTIRPSVQMESTSGSNEDDITMILQDIARSNAQLQTSIANGANMRIVMDNWDHLQILCAELINGDLPGMSTLVKSAVPKRSLVQRLKGKQGRFRGNLSGKRVEFSGRTVISPDPNLSIEEVGVPILVAKKLTYPERVTAFNIERLRRMVRNGANKYPGANMIRSGNNRPISLMYGDRERAAANLRIGDVVERHLIDGDVSLFNRQPSLHRMSIMSHKVKDFITGSFVLTQRDVFFSRMDFCRLVAFLSDAQEVVRIPTPALLKPATLWTGKQVFSLLLKPNPEEGVLLSLEIKAKNFSTSQLDANLWMCPNDGYVVIQNSELLCGNIDKACIGGNKKGLVCVLVRDFTPEDTVKAMGRLTKLTSRFLRDYGFTIGLDDVSPNEHLLQKMHEVVAKNYAKVDETIHDFNEGKLALRPGCNAEQTLESICSGLLSDIRDTIGKLCMTNLPKSNFPLIMATCGSKGSAINICQMIYCVGQQVVSGNRIPDGFIQRSLPHFLPNAKEPSAKGFVANSFYSGLTPMEFFFHTMGGREGLVDSAVKTADTGYMQRRLMKALEDLCICYDNTVRTSANEIVQIVYGDDSLNASFMESNNGPVDFDRTWSVVQLQFHNHELHQPVLRPSEILALGEQLLNEDRFVKMCGDSAHGLKFVSEITTFVQTIAAKASLQRVYSGLDDGYDYHGQPASTAYYPIDRAPNAGLVRRSRQLPISEVTGTQLRHFFDILYHKYQRAIVEPGEPVGALSGESFGEPATQMTLKTFHFAGVASMDITQGVPRIKEIINATPSISTPIITVELLNNQDEISARICKGRLERTLLGEIAEYIKEVYTPETCFLEIKLDEEAIQKLYLPISAETVRRSIINSKLKLKIKEEDIITAGHASLRITPPPPAVTAAKPTRNRGDDQYFTLQRLKEMLPEVIVNGIATVHRAVLNKVEKPTMHMNLLIDGTGLLAVMGTVGVDHTKTVTNHVMEIFSVLGIEAARSVLIQEVSNTYGSYGLSIDIRHQMLLADCMTFKGQVLGMTRFGIEKMKESVLTLASFEKTADHLFDAALHGRKDHIIGVSDRVILGIPILVGTGVFSIMYKPCNFGTVPAKKKTLLS</sequence>
<dbReference type="Gene3D" id="3.30.1490.180">
    <property type="entry name" value="RNA polymerase ii"/>
    <property type="match status" value="1"/>
</dbReference>
<proteinExistence type="inferred from homology"/>
<dbReference type="InterPro" id="IPR042102">
    <property type="entry name" value="RNA_pol_Rpb1_3_sf"/>
</dbReference>
<evidence type="ECO:0000256" key="8">
    <source>
        <dbReference type="ARBA" id="ARBA00022842"/>
    </source>
</evidence>
<dbReference type="EMBL" id="LXWW01000017">
    <property type="protein sequence ID" value="OAO17809.1"/>
    <property type="molecule type" value="Genomic_DNA"/>
</dbReference>
<organism evidence="14 15">
    <name type="scientific">Blastocystis sp. subtype 1 (strain ATCC 50177 / NandII)</name>
    <dbReference type="NCBI Taxonomy" id="478820"/>
    <lineage>
        <taxon>Eukaryota</taxon>
        <taxon>Sar</taxon>
        <taxon>Stramenopiles</taxon>
        <taxon>Bigyra</taxon>
        <taxon>Opalozoa</taxon>
        <taxon>Opalinata</taxon>
        <taxon>Blastocystidae</taxon>
        <taxon>Blastocystis</taxon>
    </lineage>
</organism>
<comment type="subcellular location">
    <subcellularLocation>
        <location evidence="1">Nucleus</location>
    </subcellularLocation>
</comment>
<dbReference type="InterPro" id="IPR038120">
    <property type="entry name" value="Rpb1_funnel_sf"/>
</dbReference>
<dbReference type="InterPro" id="IPR035697">
    <property type="entry name" value="RNAP_III_RPC1_N"/>
</dbReference>
<feature type="domain" description="RNA polymerase N-terminal" evidence="13">
    <location>
        <begin position="255"/>
        <end position="495"/>
    </location>
</feature>
<dbReference type="InterPro" id="IPR007080">
    <property type="entry name" value="RNA_pol_Rpb1_1"/>
</dbReference>
<dbReference type="Proteomes" id="UP000078348">
    <property type="component" value="Unassembled WGS sequence"/>
</dbReference>
<evidence type="ECO:0000256" key="11">
    <source>
        <dbReference type="ARBA" id="ARBA00048552"/>
    </source>
</evidence>
<evidence type="ECO:0000313" key="15">
    <source>
        <dbReference type="Proteomes" id="UP000078348"/>
    </source>
</evidence>
<dbReference type="Pfam" id="PF00623">
    <property type="entry name" value="RNA_pol_Rpb1_2"/>
    <property type="match status" value="1"/>
</dbReference>
<evidence type="ECO:0000313" key="14">
    <source>
        <dbReference type="EMBL" id="OAO17809.1"/>
    </source>
</evidence>
<dbReference type="InterPro" id="IPR007081">
    <property type="entry name" value="RNA_pol_Rpb1_5"/>
</dbReference>
<comment type="caution">
    <text evidence="14">The sequence shown here is derived from an EMBL/GenBank/DDBJ whole genome shotgun (WGS) entry which is preliminary data.</text>
</comment>
<dbReference type="GO" id="GO:0003677">
    <property type="term" value="F:DNA binding"/>
    <property type="evidence" value="ECO:0007669"/>
    <property type="project" value="InterPro"/>
</dbReference>
<evidence type="ECO:0000256" key="9">
    <source>
        <dbReference type="ARBA" id="ARBA00023163"/>
    </source>
</evidence>
<keyword evidence="9 12" id="KW-0804">Transcription</keyword>
<reference evidence="14 15" key="1">
    <citation type="submission" date="2016-05" db="EMBL/GenBank/DDBJ databases">
        <title>Nuclear genome of Blastocystis sp. subtype 1 NandII.</title>
        <authorList>
            <person name="Gentekaki E."/>
            <person name="Curtis B."/>
            <person name="Stairs C."/>
            <person name="Eme L."/>
            <person name="Herman E."/>
            <person name="Klimes V."/>
            <person name="Arias M.C."/>
            <person name="Elias M."/>
            <person name="Hilliou F."/>
            <person name="Klute M."/>
            <person name="Malik S.-B."/>
            <person name="Pightling A."/>
            <person name="Rachubinski R."/>
            <person name="Salas D."/>
            <person name="Schlacht A."/>
            <person name="Suga H."/>
            <person name="Archibald J."/>
            <person name="Ball S.G."/>
            <person name="Clark G."/>
            <person name="Dacks J."/>
            <person name="Van Der Giezen M."/>
            <person name="Tsaousis A."/>
            <person name="Roger A."/>
        </authorList>
    </citation>
    <scope>NUCLEOTIDE SEQUENCE [LARGE SCALE GENOMIC DNA]</scope>
    <source>
        <strain evidence="15">ATCC 50177 / NandII</strain>
    </source>
</reference>
<dbReference type="Gene3D" id="4.10.860.120">
    <property type="entry name" value="RNA polymerase II, clamp domain"/>
    <property type="match status" value="1"/>
</dbReference>
<dbReference type="Gene3D" id="1.10.150.390">
    <property type="match status" value="1"/>
</dbReference>
<keyword evidence="3 12" id="KW-0240">DNA-directed RNA polymerase</keyword>
<dbReference type="GO" id="GO:0000428">
    <property type="term" value="C:DNA-directed RNA polymerase complex"/>
    <property type="evidence" value="ECO:0007669"/>
    <property type="project" value="UniProtKB-KW"/>
</dbReference>
<dbReference type="GO" id="GO:0005634">
    <property type="term" value="C:nucleus"/>
    <property type="evidence" value="ECO:0007669"/>
    <property type="project" value="UniProtKB-SubCell"/>
</dbReference>
<dbReference type="OrthoDB" id="270392at2759"/>
<dbReference type="Pfam" id="PF04998">
    <property type="entry name" value="RNA_pol_Rpb1_5"/>
    <property type="match status" value="1"/>
</dbReference>
<gene>
    <name evidence="14" type="ORF">AV274_0486</name>
</gene>
<keyword evidence="10" id="KW-0539">Nucleus</keyword>
<comment type="catalytic activity">
    <reaction evidence="11 12">
        <text>RNA(n) + a ribonucleoside 5'-triphosphate = RNA(n+1) + diphosphate</text>
        <dbReference type="Rhea" id="RHEA:21248"/>
        <dbReference type="Rhea" id="RHEA-COMP:14527"/>
        <dbReference type="Rhea" id="RHEA-COMP:17342"/>
        <dbReference type="ChEBI" id="CHEBI:33019"/>
        <dbReference type="ChEBI" id="CHEBI:61557"/>
        <dbReference type="ChEBI" id="CHEBI:140395"/>
        <dbReference type="EC" id="2.7.7.6"/>
    </reaction>
</comment>
<dbReference type="GO" id="GO:0003899">
    <property type="term" value="F:DNA-directed RNA polymerase activity"/>
    <property type="evidence" value="ECO:0007669"/>
    <property type="project" value="UniProtKB-EC"/>
</dbReference>
<dbReference type="InterPro" id="IPR000722">
    <property type="entry name" value="RNA_pol_asu"/>
</dbReference>
<evidence type="ECO:0000256" key="4">
    <source>
        <dbReference type="ARBA" id="ARBA00022679"/>
    </source>
</evidence>
<dbReference type="CDD" id="cd02736">
    <property type="entry name" value="RNAP_III_Rpc1_C"/>
    <property type="match status" value="1"/>
</dbReference>
<evidence type="ECO:0000256" key="6">
    <source>
        <dbReference type="ARBA" id="ARBA00022723"/>
    </source>
</evidence>
<keyword evidence="8" id="KW-0460">Magnesium</keyword>
<comment type="function">
    <text evidence="12">DNA-dependent RNA polymerase catalyzes the transcription of DNA into RNA using the four ribonucleoside triphosphates as substrates.</text>
</comment>
<dbReference type="GO" id="GO:0046872">
    <property type="term" value="F:metal ion binding"/>
    <property type="evidence" value="ECO:0007669"/>
    <property type="project" value="UniProtKB-KW"/>
</dbReference>
<evidence type="ECO:0000256" key="12">
    <source>
        <dbReference type="RuleBase" id="RU004279"/>
    </source>
</evidence>
<keyword evidence="6" id="KW-0479">Metal-binding</keyword>
<comment type="similarity">
    <text evidence="2 12">Belongs to the RNA polymerase beta' chain family.</text>
</comment>
<dbReference type="SMART" id="SM00663">
    <property type="entry name" value="RPOLA_N"/>
    <property type="match status" value="1"/>
</dbReference>
<dbReference type="InterPro" id="IPR035698">
    <property type="entry name" value="RNAP_III_Rpc1_C"/>
</dbReference>
<evidence type="ECO:0000256" key="2">
    <source>
        <dbReference type="ARBA" id="ARBA00006460"/>
    </source>
</evidence>
<dbReference type="Gene3D" id="1.10.132.30">
    <property type="match status" value="1"/>
</dbReference>
<dbReference type="CDD" id="cd02583">
    <property type="entry name" value="RNAP_III_RPC1_N"/>
    <property type="match status" value="1"/>
</dbReference>
<dbReference type="SUPFAM" id="SSF64484">
    <property type="entry name" value="beta and beta-prime subunits of DNA dependent RNA-polymerase"/>
    <property type="match status" value="1"/>
</dbReference>
<name>A0A196SPS6_BLAHN</name>
<dbReference type="Gene3D" id="6.20.50.80">
    <property type="match status" value="1"/>
</dbReference>
<protein>
    <recommendedName>
        <fullName evidence="12">DNA-directed RNA polymerase subunit</fullName>
        <ecNumber evidence="12">2.7.7.6</ecNumber>
    </recommendedName>
</protein>
<keyword evidence="4 12" id="KW-0808">Transferase</keyword>